<dbReference type="PANTHER" id="PTHR42791">
    <property type="entry name" value="GNAT FAMILY ACETYLTRANSFERASE"/>
    <property type="match status" value="1"/>
</dbReference>
<keyword evidence="4" id="KW-1185">Reference proteome</keyword>
<protein>
    <recommendedName>
        <fullName evidence="2">N-acetyltransferase domain-containing protein</fullName>
    </recommendedName>
</protein>
<evidence type="ECO:0000259" key="2">
    <source>
        <dbReference type="PROSITE" id="PS51186"/>
    </source>
</evidence>
<sequence length="389" mass="38680">MSSAQLSSIPVVGGGSSGGISAAEIRISPIESEAEIAEGFELVAEAFGRQARDAIWTGLNPGWDERAPGSARADGEGVVEVDGGGGAPRGGGGGGGGGAGGGGSGGESAGGRARCLARLVDRWRARTFDRHGNPNTVFLKATVPATVPGSSNGSGSSGGRSNGSGSGSGSRETIAGLAIWVQASFVPGYGDPPAGDLGATDLEALHPGNEREQRFLAQCYRSLVARRVDVVRAKQRAFLAATGAARGGAAGVVVDDAVAAAAAAAAAAVAGVVVAPSVMVLDLCAVHPAYQRRGIASRLVRWGLEEARRRGSGSALEAITEASVMGRSVYERLGFRPVAEIEYEVDEEFQARDRPSNLFMRTGDGAGVGAGTGAGTGAGVGVGAGAGPG</sequence>
<reference evidence="3 4" key="1">
    <citation type="submission" date="2024-02" db="EMBL/GenBank/DDBJ databases">
        <title>De novo assembly and annotation of 12 fungi associated with fruit tree decline syndrome in Ontario, Canada.</title>
        <authorList>
            <person name="Sulman M."/>
            <person name="Ellouze W."/>
            <person name="Ilyukhin E."/>
        </authorList>
    </citation>
    <scope>NUCLEOTIDE SEQUENCE [LARGE SCALE GENOMIC DNA]</scope>
    <source>
        <strain evidence="3 4">M11/M66-122</strain>
    </source>
</reference>
<proteinExistence type="predicted"/>
<feature type="domain" description="N-acetyltransferase" evidence="2">
    <location>
        <begin position="203"/>
        <end position="352"/>
    </location>
</feature>
<dbReference type="InterPro" id="IPR016181">
    <property type="entry name" value="Acyl_CoA_acyltransferase"/>
</dbReference>
<dbReference type="PROSITE" id="PS51186">
    <property type="entry name" value="GNAT"/>
    <property type="match status" value="1"/>
</dbReference>
<comment type="caution">
    <text evidence="3">The sequence shown here is derived from an EMBL/GenBank/DDBJ whole genome shotgun (WGS) entry which is preliminary data.</text>
</comment>
<gene>
    <name evidence="3" type="ORF">SLS62_000943</name>
</gene>
<dbReference type="AlphaFoldDB" id="A0AAN9V0T7"/>
<dbReference type="CDD" id="cd04301">
    <property type="entry name" value="NAT_SF"/>
    <property type="match status" value="1"/>
</dbReference>
<feature type="compositionally biased region" description="Gly residues" evidence="1">
    <location>
        <begin position="155"/>
        <end position="168"/>
    </location>
</feature>
<dbReference type="PANTHER" id="PTHR42791:SF14">
    <property type="entry name" value="N-ACETYLTRANSFERASE DOMAIN-CONTAINING PROTEIN"/>
    <property type="match status" value="1"/>
</dbReference>
<evidence type="ECO:0000313" key="4">
    <source>
        <dbReference type="Proteomes" id="UP001320420"/>
    </source>
</evidence>
<accession>A0AAN9V0T7</accession>
<dbReference type="Gene3D" id="3.40.630.30">
    <property type="match status" value="1"/>
</dbReference>
<dbReference type="InterPro" id="IPR052523">
    <property type="entry name" value="Trichothecene_AcTrans"/>
</dbReference>
<dbReference type="EMBL" id="JAKJXP020000004">
    <property type="protein sequence ID" value="KAK7756927.1"/>
    <property type="molecule type" value="Genomic_DNA"/>
</dbReference>
<name>A0AAN9V0T7_9PEZI</name>
<organism evidence="3 4">
    <name type="scientific">Diatrype stigma</name>
    <dbReference type="NCBI Taxonomy" id="117547"/>
    <lineage>
        <taxon>Eukaryota</taxon>
        <taxon>Fungi</taxon>
        <taxon>Dikarya</taxon>
        <taxon>Ascomycota</taxon>
        <taxon>Pezizomycotina</taxon>
        <taxon>Sordariomycetes</taxon>
        <taxon>Xylariomycetidae</taxon>
        <taxon>Xylariales</taxon>
        <taxon>Diatrypaceae</taxon>
        <taxon>Diatrype</taxon>
    </lineage>
</organism>
<dbReference type="SUPFAM" id="SSF55729">
    <property type="entry name" value="Acyl-CoA N-acyltransferases (Nat)"/>
    <property type="match status" value="1"/>
</dbReference>
<dbReference type="InterPro" id="IPR000182">
    <property type="entry name" value="GNAT_dom"/>
</dbReference>
<evidence type="ECO:0000313" key="3">
    <source>
        <dbReference type="EMBL" id="KAK7756927.1"/>
    </source>
</evidence>
<dbReference type="Proteomes" id="UP001320420">
    <property type="component" value="Unassembled WGS sequence"/>
</dbReference>
<dbReference type="Pfam" id="PF00583">
    <property type="entry name" value="Acetyltransf_1"/>
    <property type="match status" value="1"/>
</dbReference>
<dbReference type="GO" id="GO:0016747">
    <property type="term" value="F:acyltransferase activity, transferring groups other than amino-acyl groups"/>
    <property type="evidence" value="ECO:0007669"/>
    <property type="project" value="InterPro"/>
</dbReference>
<feature type="compositionally biased region" description="Gly residues" evidence="1">
    <location>
        <begin position="82"/>
        <end position="109"/>
    </location>
</feature>
<evidence type="ECO:0000256" key="1">
    <source>
        <dbReference type="SAM" id="MobiDB-lite"/>
    </source>
</evidence>
<feature type="region of interest" description="Disordered" evidence="1">
    <location>
        <begin position="131"/>
        <end position="170"/>
    </location>
</feature>
<feature type="region of interest" description="Disordered" evidence="1">
    <location>
        <begin position="60"/>
        <end position="111"/>
    </location>
</feature>